<evidence type="ECO:0000256" key="6">
    <source>
        <dbReference type="ARBA" id="ARBA00023203"/>
    </source>
</evidence>
<dbReference type="VEuPathDB" id="VectorBase:ISCW011129"/>
<dbReference type="GO" id="GO:0005885">
    <property type="term" value="C:Arp2/3 protein complex"/>
    <property type="evidence" value="ECO:0007669"/>
    <property type="project" value="InterPro"/>
</dbReference>
<name>A0A4D5RNR4_IXOSC</name>
<sequence>MDIHSFGVEPITCHAWNKDRSEVALCPNSHEVQLFGCEPGGSWQPGQTLSQHDLRVTSMDWAPRSNRIVTCSADRNAYVWTLAEDTPGARGAKRWTPTLVLLRINRAATCVRWSPLENKFAVGCGAKLVSVCYFEEGNNWWLSKHIKKPVKSTVTSLDWHPNNCLLACGSTDFRTRIFSAYIREVDSPPEQSPWGEKPGTFGNLMAELSASGAGWVHSVSFSGDGSRLAWVGHDSSVCVADAQKGLAVASVRTPFLPFLSCLWVSPSRIVVAGYDCCPMVYEYSNGQVSFVDKLDKSQRKEVDGVSAMRKFLNMDKHATEFRGDTLLDTAHQNAITLVTLVQGTRDAATRLCTTGMDGKLVLWDLKSLQSSMAGMRIV</sequence>
<dbReference type="AlphaFoldDB" id="A0A4D5RNR4"/>
<keyword evidence="7" id="KW-0206">Cytoskeleton</keyword>
<evidence type="ECO:0000256" key="3">
    <source>
        <dbReference type="ARBA" id="ARBA00022490"/>
    </source>
</evidence>
<dbReference type="PIRSF" id="PIRSF038093">
    <property type="entry name" value="ARP2/3_su1"/>
    <property type="match status" value="1"/>
</dbReference>
<accession>A0A4D5RNR4</accession>
<evidence type="ECO:0000256" key="5">
    <source>
        <dbReference type="ARBA" id="ARBA00022737"/>
    </source>
</evidence>
<dbReference type="GO" id="GO:0003779">
    <property type="term" value="F:actin binding"/>
    <property type="evidence" value="ECO:0007669"/>
    <property type="project" value="UniProtKB-KW"/>
</dbReference>
<dbReference type="InterPro" id="IPR001680">
    <property type="entry name" value="WD40_rpt"/>
</dbReference>
<organism evidence="11">
    <name type="scientific">Ixodes scapularis</name>
    <name type="common">Black-legged tick</name>
    <name type="synonym">Deer tick</name>
    <dbReference type="NCBI Taxonomy" id="6945"/>
    <lineage>
        <taxon>Eukaryota</taxon>
        <taxon>Metazoa</taxon>
        <taxon>Ecdysozoa</taxon>
        <taxon>Arthropoda</taxon>
        <taxon>Chelicerata</taxon>
        <taxon>Arachnida</taxon>
        <taxon>Acari</taxon>
        <taxon>Parasitiformes</taxon>
        <taxon>Ixodida</taxon>
        <taxon>Ixodoidea</taxon>
        <taxon>Ixodidae</taxon>
        <taxon>Ixodinae</taxon>
        <taxon>Ixodes</taxon>
    </lineage>
</organism>
<dbReference type="Gene3D" id="2.130.10.10">
    <property type="entry name" value="YVTN repeat-like/Quinoprotein amine dehydrogenase"/>
    <property type="match status" value="1"/>
</dbReference>
<dbReference type="Pfam" id="PF00400">
    <property type="entry name" value="WD40"/>
    <property type="match status" value="2"/>
</dbReference>
<dbReference type="VEuPathDB" id="VectorBase:ISCI011129"/>
<evidence type="ECO:0000256" key="4">
    <source>
        <dbReference type="ARBA" id="ARBA00022574"/>
    </source>
</evidence>
<dbReference type="PROSITE" id="PS50294">
    <property type="entry name" value="WD_REPEATS_REGION"/>
    <property type="match status" value="1"/>
</dbReference>
<dbReference type="SUPFAM" id="SSF50978">
    <property type="entry name" value="WD40 repeat-like"/>
    <property type="match status" value="1"/>
</dbReference>
<feature type="non-terminal residue" evidence="11">
    <location>
        <position position="378"/>
    </location>
</feature>
<dbReference type="PROSITE" id="PS50082">
    <property type="entry name" value="WD_REPEATS_2"/>
    <property type="match status" value="1"/>
</dbReference>
<dbReference type="PANTHER" id="PTHR10709:SF2">
    <property type="entry name" value="ACTIN-RELATED PROTEIN 2_3 COMPLEX SUBUNIT"/>
    <property type="match status" value="1"/>
</dbReference>
<dbReference type="InterPro" id="IPR017383">
    <property type="entry name" value="ARPC1"/>
</dbReference>
<comment type="subcellular location">
    <subcellularLocation>
        <location evidence="1">Cytoplasm</location>
        <location evidence="1">Cytoskeleton</location>
    </subcellularLocation>
</comment>
<dbReference type="SMART" id="SM00320">
    <property type="entry name" value="WD40"/>
    <property type="match status" value="5"/>
</dbReference>
<keyword evidence="5" id="KW-0677">Repeat</keyword>
<proteinExistence type="inferred from homology"/>
<keyword evidence="6" id="KW-0009">Actin-binding</keyword>
<dbReference type="InterPro" id="IPR015943">
    <property type="entry name" value="WD40/YVTN_repeat-like_dom_sf"/>
</dbReference>
<evidence type="ECO:0000256" key="2">
    <source>
        <dbReference type="ARBA" id="ARBA00006260"/>
    </source>
</evidence>
<dbReference type="GO" id="GO:0034314">
    <property type="term" value="P:Arp2/3 complex-mediated actin nucleation"/>
    <property type="evidence" value="ECO:0007669"/>
    <property type="project" value="InterPro"/>
</dbReference>
<dbReference type="OrthoDB" id="406844at2759"/>
<keyword evidence="4 10" id="KW-0853">WD repeat</keyword>
<evidence type="ECO:0000256" key="7">
    <source>
        <dbReference type="ARBA" id="ARBA00023212"/>
    </source>
</evidence>
<reference evidence="11" key="1">
    <citation type="submission" date="2019-04" db="EMBL/GenBank/DDBJ databases">
        <title>An insight into the mialome of Ixodes scapularis.</title>
        <authorList>
            <person name="Ribeiro J.M."/>
            <person name="Mather T.N."/>
            <person name="Karim S."/>
        </authorList>
    </citation>
    <scope>NUCLEOTIDE SEQUENCE</scope>
</reference>
<evidence type="ECO:0000256" key="10">
    <source>
        <dbReference type="PROSITE-ProRule" id="PRU00221"/>
    </source>
</evidence>
<dbReference type="VEuPathDB" id="VectorBase:ISCP_029671"/>
<dbReference type="InterPro" id="IPR036322">
    <property type="entry name" value="WD40_repeat_dom_sf"/>
</dbReference>
<evidence type="ECO:0000256" key="8">
    <source>
        <dbReference type="ARBA" id="ARBA00041244"/>
    </source>
</evidence>
<keyword evidence="3" id="KW-0963">Cytoplasm</keyword>
<dbReference type="PANTHER" id="PTHR10709">
    <property type="entry name" value="ACTIN-RELATED PROTEIN 2/3 COMPLEX SUBUNIT 1"/>
    <property type="match status" value="1"/>
</dbReference>
<dbReference type="EMBL" id="GHJT01004405">
    <property type="protein sequence ID" value="MOY38376.1"/>
    <property type="molecule type" value="Transcribed_RNA"/>
</dbReference>
<feature type="repeat" description="WD" evidence="10">
    <location>
        <begin position="49"/>
        <end position="82"/>
    </location>
</feature>
<evidence type="ECO:0000256" key="9">
    <source>
        <dbReference type="ARBA" id="ARBA00041789"/>
    </source>
</evidence>
<evidence type="ECO:0000313" key="11">
    <source>
        <dbReference type="EMBL" id="MOY38376.1"/>
    </source>
</evidence>
<protein>
    <recommendedName>
        <fullName evidence="8">Arp2/3 complex 41 kDa subunit</fullName>
    </recommendedName>
    <alternativeName>
        <fullName evidence="9">p41-ARC</fullName>
    </alternativeName>
</protein>
<evidence type="ECO:0000256" key="1">
    <source>
        <dbReference type="ARBA" id="ARBA00004245"/>
    </source>
</evidence>
<comment type="similarity">
    <text evidence="2">Belongs to the WD repeat ARPC1 family.</text>
</comment>